<gene>
    <name evidence="6" type="primary">gltC_2</name>
    <name evidence="6" type="ORF">ERS852448_00726</name>
    <name evidence="7" type="ORF">GKE72_00230</name>
</gene>
<dbReference type="InterPro" id="IPR036388">
    <property type="entry name" value="WH-like_DNA-bd_sf"/>
</dbReference>
<dbReference type="InterPro" id="IPR000847">
    <property type="entry name" value="LysR_HTH_N"/>
</dbReference>
<evidence type="ECO:0000256" key="3">
    <source>
        <dbReference type="ARBA" id="ARBA00023125"/>
    </source>
</evidence>
<dbReference type="GO" id="GO:0032993">
    <property type="term" value="C:protein-DNA complex"/>
    <property type="evidence" value="ECO:0007669"/>
    <property type="project" value="TreeGrafter"/>
</dbReference>
<evidence type="ECO:0000313" key="6">
    <source>
        <dbReference type="EMBL" id="CUM84338.1"/>
    </source>
</evidence>
<dbReference type="EMBL" id="CYYA01000004">
    <property type="protein sequence ID" value="CUM84338.1"/>
    <property type="molecule type" value="Genomic_DNA"/>
</dbReference>
<dbReference type="RefSeq" id="WP_021738201.1">
    <property type="nucleotide sequence ID" value="NZ_CABKSU010000025.1"/>
</dbReference>
<name>A0A173S4S9_EUBRA</name>
<dbReference type="PANTHER" id="PTHR30346:SF0">
    <property type="entry name" value="HCA OPERON TRANSCRIPTIONAL ACTIVATOR HCAR"/>
    <property type="match status" value="1"/>
</dbReference>
<evidence type="ECO:0000256" key="2">
    <source>
        <dbReference type="ARBA" id="ARBA00023015"/>
    </source>
</evidence>
<dbReference type="SUPFAM" id="SSF53850">
    <property type="entry name" value="Periplasmic binding protein-like II"/>
    <property type="match status" value="1"/>
</dbReference>
<protein>
    <submittedName>
        <fullName evidence="6">HTH-type transcriptional regulator gltC</fullName>
    </submittedName>
    <submittedName>
        <fullName evidence="7">LysR family transcriptional regulator</fullName>
    </submittedName>
</protein>
<accession>A0A173S4S9</accession>
<keyword evidence="2" id="KW-0805">Transcription regulation</keyword>
<dbReference type="PROSITE" id="PS50931">
    <property type="entry name" value="HTH_LYSR"/>
    <property type="match status" value="1"/>
</dbReference>
<evidence type="ECO:0000313" key="7">
    <source>
        <dbReference type="EMBL" id="MSD14527.1"/>
    </source>
</evidence>
<dbReference type="OrthoDB" id="1652954at2"/>
<reference evidence="6 8" key="1">
    <citation type="submission" date="2015-09" db="EMBL/GenBank/DDBJ databases">
        <authorList>
            <consortium name="Pathogen Informatics"/>
        </authorList>
    </citation>
    <scope>NUCLEOTIDE SEQUENCE [LARGE SCALE GENOMIC DNA]</scope>
    <source>
        <strain evidence="6 8">2789STDY5608891</strain>
    </source>
</reference>
<dbReference type="InterPro" id="IPR005119">
    <property type="entry name" value="LysR_subst-bd"/>
</dbReference>
<reference evidence="7 9" key="2">
    <citation type="journal article" date="2019" name="Nat. Med.">
        <title>A library of human gut bacterial isolates paired with longitudinal multiomics data enables mechanistic microbiome research.</title>
        <authorList>
            <person name="Poyet M."/>
            <person name="Groussin M."/>
            <person name="Gibbons S.M."/>
            <person name="Avila-Pacheco J."/>
            <person name="Jiang X."/>
            <person name="Kearney S.M."/>
            <person name="Perrotta A.R."/>
            <person name="Berdy B."/>
            <person name="Zhao S."/>
            <person name="Lieberman T.D."/>
            <person name="Swanson P.K."/>
            <person name="Smith M."/>
            <person name="Roesemann S."/>
            <person name="Alexander J.E."/>
            <person name="Rich S.A."/>
            <person name="Livny J."/>
            <person name="Vlamakis H."/>
            <person name="Clish C."/>
            <person name="Bullock K."/>
            <person name="Deik A."/>
            <person name="Scott J."/>
            <person name="Pierce K.A."/>
            <person name="Xavier R.J."/>
            <person name="Alm E.J."/>
        </authorList>
    </citation>
    <scope>NUCLEOTIDE SEQUENCE [LARGE SCALE GENOMIC DNA]</scope>
    <source>
        <strain evidence="7 9">BIOML-A3</strain>
    </source>
</reference>
<sequence>MNMIQMKYFITAAKCLNFTKAADKLFITQPALSRQIASMEAELNMQLFIRNNRSVRLTPAAVVLLEGFEKIYNEYNVTVAKALNSFQGLSGELNIGILDGTYVGDLFPGVLKHFANCYPNVKINLQNYSFNALVENLYSSRLDLIITLRFDVEHREKMKYRVIEETRDHVVVHKDHRLANASYVKLSDFKDDTFIMVSPEDSEESPKLIIDACKMSGFNPQVKFASSVQEEMLWVQAGVGVCILDSRNLLSNNDTVRFLNTDIISDPSLVMAWNIDNYNPMREIFVDNFFCDDKK</sequence>
<dbReference type="PANTHER" id="PTHR30346">
    <property type="entry name" value="TRANSCRIPTIONAL DUAL REGULATOR HCAR-RELATED"/>
    <property type="match status" value="1"/>
</dbReference>
<dbReference type="Proteomes" id="UP000095492">
    <property type="component" value="Unassembled WGS sequence"/>
</dbReference>
<dbReference type="SUPFAM" id="SSF46785">
    <property type="entry name" value="Winged helix' DNA-binding domain"/>
    <property type="match status" value="1"/>
</dbReference>
<dbReference type="InterPro" id="IPR036390">
    <property type="entry name" value="WH_DNA-bd_sf"/>
</dbReference>
<dbReference type="Proteomes" id="UP000431304">
    <property type="component" value="Unassembled WGS sequence"/>
</dbReference>
<dbReference type="GO" id="GO:0003677">
    <property type="term" value="F:DNA binding"/>
    <property type="evidence" value="ECO:0007669"/>
    <property type="project" value="UniProtKB-KW"/>
</dbReference>
<dbReference type="EMBL" id="WKRA01000001">
    <property type="protein sequence ID" value="MSD14527.1"/>
    <property type="molecule type" value="Genomic_DNA"/>
</dbReference>
<evidence type="ECO:0000313" key="8">
    <source>
        <dbReference type="Proteomes" id="UP000095492"/>
    </source>
</evidence>
<dbReference type="AlphaFoldDB" id="A0A173S4S9"/>
<dbReference type="Pfam" id="PF00126">
    <property type="entry name" value="HTH_1"/>
    <property type="match status" value="1"/>
</dbReference>
<dbReference type="CDD" id="cd08414">
    <property type="entry name" value="PBP2_LTTR_aromatics_like"/>
    <property type="match status" value="1"/>
</dbReference>
<dbReference type="Gene3D" id="1.10.10.10">
    <property type="entry name" value="Winged helix-like DNA-binding domain superfamily/Winged helix DNA-binding domain"/>
    <property type="match status" value="1"/>
</dbReference>
<dbReference type="FunFam" id="1.10.10.10:FF:000001">
    <property type="entry name" value="LysR family transcriptional regulator"/>
    <property type="match status" value="1"/>
</dbReference>
<proteinExistence type="inferred from homology"/>
<dbReference type="PRINTS" id="PR00039">
    <property type="entry name" value="HTHLYSR"/>
</dbReference>
<evidence type="ECO:0000259" key="5">
    <source>
        <dbReference type="PROSITE" id="PS50931"/>
    </source>
</evidence>
<keyword evidence="3" id="KW-0238">DNA-binding</keyword>
<dbReference type="Gene3D" id="3.40.190.10">
    <property type="entry name" value="Periplasmic binding protein-like II"/>
    <property type="match status" value="2"/>
</dbReference>
<evidence type="ECO:0000256" key="1">
    <source>
        <dbReference type="ARBA" id="ARBA00009437"/>
    </source>
</evidence>
<evidence type="ECO:0000256" key="4">
    <source>
        <dbReference type="ARBA" id="ARBA00023163"/>
    </source>
</evidence>
<dbReference type="Pfam" id="PF03466">
    <property type="entry name" value="LysR_substrate"/>
    <property type="match status" value="1"/>
</dbReference>
<keyword evidence="4" id="KW-0804">Transcription</keyword>
<comment type="similarity">
    <text evidence="1">Belongs to the LysR transcriptional regulatory family.</text>
</comment>
<dbReference type="STRING" id="39490.ERS852448_00726"/>
<feature type="domain" description="HTH lysR-type" evidence="5">
    <location>
        <begin position="1"/>
        <end position="58"/>
    </location>
</feature>
<dbReference type="GeneID" id="42785734"/>
<organism evidence="6 8">
    <name type="scientific">Eubacterium ramulus</name>
    <dbReference type="NCBI Taxonomy" id="39490"/>
    <lineage>
        <taxon>Bacteria</taxon>
        <taxon>Bacillati</taxon>
        <taxon>Bacillota</taxon>
        <taxon>Clostridia</taxon>
        <taxon>Eubacteriales</taxon>
        <taxon>Eubacteriaceae</taxon>
        <taxon>Eubacterium</taxon>
    </lineage>
</organism>
<evidence type="ECO:0000313" key="9">
    <source>
        <dbReference type="Proteomes" id="UP000431304"/>
    </source>
</evidence>
<dbReference type="GO" id="GO:0003700">
    <property type="term" value="F:DNA-binding transcription factor activity"/>
    <property type="evidence" value="ECO:0007669"/>
    <property type="project" value="InterPro"/>
</dbReference>